<dbReference type="EMBL" id="CP053084">
    <property type="protein sequence ID" value="QJR28227.1"/>
    <property type="molecule type" value="Genomic_DNA"/>
</dbReference>
<accession>A0ABX6N1H6</accession>
<reference evidence="1 2" key="1">
    <citation type="submission" date="2020-05" db="EMBL/GenBank/DDBJ databases">
        <title>Compete genome of Limnobacter sp. SAORIC-580.</title>
        <authorList>
            <person name="Song J."/>
            <person name="Cho J.-C."/>
        </authorList>
    </citation>
    <scope>NUCLEOTIDE SEQUENCE [LARGE SCALE GENOMIC DNA]</scope>
    <source>
        <strain evidence="1 2">SAORIC-580</strain>
    </source>
</reference>
<organism evidence="1 2">
    <name type="scientific">Limnobacter profundi</name>
    <dbReference type="NCBI Taxonomy" id="2732163"/>
    <lineage>
        <taxon>Bacteria</taxon>
        <taxon>Pseudomonadati</taxon>
        <taxon>Pseudomonadota</taxon>
        <taxon>Betaproteobacteria</taxon>
        <taxon>Burkholderiales</taxon>
        <taxon>Burkholderiaceae</taxon>
        <taxon>Limnobacter</taxon>
    </lineage>
</organism>
<sequence>MLAEMVLPSPAQVQKTAQRLDQKGWKEYLIEGSGWKKIFLRISKSLDERKLNRHAAKGILDDVWSTQPKRNSVMIGVGLATGLAVALGAYC</sequence>
<dbReference type="Proteomes" id="UP000501130">
    <property type="component" value="Chromosome"/>
</dbReference>
<name>A0ABX6N1H6_9BURK</name>
<proteinExistence type="predicted"/>
<dbReference type="RefSeq" id="WP_171096883.1">
    <property type="nucleotide sequence ID" value="NZ_CP053084.1"/>
</dbReference>
<evidence type="ECO:0000313" key="1">
    <source>
        <dbReference type="EMBL" id="QJR28227.1"/>
    </source>
</evidence>
<evidence type="ECO:0000313" key="2">
    <source>
        <dbReference type="Proteomes" id="UP000501130"/>
    </source>
</evidence>
<protein>
    <submittedName>
        <fullName evidence="1">Uncharacterized protein</fullName>
    </submittedName>
</protein>
<gene>
    <name evidence="1" type="ORF">HKT17_00155</name>
</gene>
<keyword evidence="2" id="KW-1185">Reference proteome</keyword>